<name>A0A4Q7N388_9BACT</name>
<keyword evidence="5" id="KW-1185">Reference proteome</keyword>
<dbReference type="RefSeq" id="WP_130539176.1">
    <property type="nucleotide sequence ID" value="NZ_CP042431.1"/>
</dbReference>
<dbReference type="InterPro" id="IPR032508">
    <property type="entry name" value="FecR_C"/>
</dbReference>
<dbReference type="AlphaFoldDB" id="A0A4Q7N388"/>
<accession>A0A4Q7N388</accession>
<dbReference type="Gene3D" id="3.55.50.30">
    <property type="match status" value="1"/>
</dbReference>
<dbReference type="Pfam" id="PF04773">
    <property type="entry name" value="FecR"/>
    <property type="match status" value="1"/>
</dbReference>
<dbReference type="Gene3D" id="2.60.120.1440">
    <property type="match status" value="1"/>
</dbReference>
<feature type="transmembrane region" description="Helical" evidence="1">
    <location>
        <begin position="101"/>
        <end position="119"/>
    </location>
</feature>
<keyword evidence="1" id="KW-0472">Membrane</keyword>
<dbReference type="Pfam" id="PF16344">
    <property type="entry name" value="FecR_C"/>
    <property type="match status" value="1"/>
</dbReference>
<evidence type="ECO:0000259" key="3">
    <source>
        <dbReference type="Pfam" id="PF16344"/>
    </source>
</evidence>
<dbReference type="PANTHER" id="PTHR30273:SF2">
    <property type="entry name" value="PROTEIN FECR"/>
    <property type="match status" value="1"/>
</dbReference>
<dbReference type="EMBL" id="SGXA01000001">
    <property type="protein sequence ID" value="RZS74728.1"/>
    <property type="molecule type" value="Genomic_DNA"/>
</dbReference>
<gene>
    <name evidence="4" type="ORF">EV199_0579</name>
</gene>
<reference evidence="4 5" key="1">
    <citation type="submission" date="2019-02" db="EMBL/GenBank/DDBJ databases">
        <title>Genomic Encyclopedia of Type Strains, Phase IV (KMG-IV): sequencing the most valuable type-strain genomes for metagenomic binning, comparative biology and taxonomic classification.</title>
        <authorList>
            <person name="Goeker M."/>
        </authorList>
    </citation>
    <scope>NUCLEOTIDE SEQUENCE [LARGE SCALE GENOMIC DNA]</scope>
    <source>
        <strain evidence="4 5">DSM 18116</strain>
    </source>
</reference>
<sequence>MTNQERFRYLYKQYTNRSCTRQEMEEFFAYIQDHSWKLLLEENAHQHFESIEPGTELPSVDWEHMYWQITGKGKVSGHENDLTANLQKPAALLIHLKRWKAIAAVLLLVTIAGLGYVFFSKERKQEKDIAAVSKAQVFAGNNKAVLTLNDGRQVVLDSTSQSLLSKEFGGRIAGLNSSSLNYRPDTSIAVTRLPEMNTISTPNGGEYKILLPDGTRVWLNAASSVSFPSVFDGNERNVTTTGEVYFEVASNKSKPFKINVNDATIEVLGTDLNINAYPEEAQVKTTLLNGSVRVSKGNNSRILKPGQQAQFSNNNNHIRLIEEADTEEAIAWKNGSFHFNSQPITGVMNQVARWYNMEVLYEGKRPEGHFSGILNRNTDLGTVLKSIELSGIHFRIESIPAGNKPGKLIVLP</sequence>
<organism evidence="4 5">
    <name type="scientific">Pseudobacter ginsenosidimutans</name>
    <dbReference type="NCBI Taxonomy" id="661488"/>
    <lineage>
        <taxon>Bacteria</taxon>
        <taxon>Pseudomonadati</taxon>
        <taxon>Bacteroidota</taxon>
        <taxon>Chitinophagia</taxon>
        <taxon>Chitinophagales</taxon>
        <taxon>Chitinophagaceae</taxon>
        <taxon>Pseudobacter</taxon>
    </lineage>
</organism>
<evidence type="ECO:0000313" key="5">
    <source>
        <dbReference type="Proteomes" id="UP000293874"/>
    </source>
</evidence>
<protein>
    <submittedName>
        <fullName evidence="4">FecR family protein</fullName>
    </submittedName>
</protein>
<proteinExistence type="predicted"/>
<dbReference type="OrthoDB" id="1099963at2"/>
<keyword evidence="1" id="KW-1133">Transmembrane helix</keyword>
<evidence type="ECO:0000259" key="2">
    <source>
        <dbReference type="Pfam" id="PF04773"/>
    </source>
</evidence>
<comment type="caution">
    <text evidence="4">The sequence shown here is derived from an EMBL/GenBank/DDBJ whole genome shotgun (WGS) entry which is preliminary data.</text>
</comment>
<keyword evidence="1" id="KW-0812">Transmembrane</keyword>
<dbReference type="InterPro" id="IPR006860">
    <property type="entry name" value="FecR"/>
</dbReference>
<feature type="domain" description="Protein FecR C-terminal" evidence="3">
    <location>
        <begin position="337"/>
        <end position="397"/>
    </location>
</feature>
<evidence type="ECO:0000313" key="4">
    <source>
        <dbReference type="EMBL" id="RZS74728.1"/>
    </source>
</evidence>
<dbReference type="PANTHER" id="PTHR30273">
    <property type="entry name" value="PERIPLASMIC SIGNAL SENSOR AND SIGMA FACTOR ACTIVATOR FECR-RELATED"/>
    <property type="match status" value="1"/>
</dbReference>
<feature type="domain" description="FecR protein" evidence="2">
    <location>
        <begin position="198"/>
        <end position="293"/>
    </location>
</feature>
<evidence type="ECO:0000256" key="1">
    <source>
        <dbReference type="SAM" id="Phobius"/>
    </source>
</evidence>
<dbReference type="InterPro" id="IPR012373">
    <property type="entry name" value="Ferrdict_sens_TM"/>
</dbReference>
<dbReference type="GO" id="GO:0016989">
    <property type="term" value="F:sigma factor antagonist activity"/>
    <property type="evidence" value="ECO:0007669"/>
    <property type="project" value="TreeGrafter"/>
</dbReference>
<dbReference type="Proteomes" id="UP000293874">
    <property type="component" value="Unassembled WGS sequence"/>
</dbReference>